<dbReference type="Proteomes" id="UP000722125">
    <property type="component" value="Unassembled WGS sequence"/>
</dbReference>
<evidence type="ECO:0000313" key="3">
    <source>
        <dbReference type="Proteomes" id="UP000722125"/>
    </source>
</evidence>
<dbReference type="EMBL" id="JAHBOH010000001">
    <property type="protein sequence ID" value="MBT0994533.1"/>
    <property type="molecule type" value="Genomic_DNA"/>
</dbReference>
<organism evidence="2 3">
    <name type="scientific">Cellulomonas fulva</name>
    <dbReference type="NCBI Taxonomy" id="2835530"/>
    <lineage>
        <taxon>Bacteria</taxon>
        <taxon>Bacillati</taxon>
        <taxon>Actinomycetota</taxon>
        <taxon>Actinomycetes</taxon>
        <taxon>Micrococcales</taxon>
        <taxon>Cellulomonadaceae</taxon>
        <taxon>Cellulomonas</taxon>
    </lineage>
</organism>
<keyword evidence="1" id="KW-0812">Transmembrane</keyword>
<feature type="transmembrane region" description="Helical" evidence="1">
    <location>
        <begin position="57"/>
        <end position="75"/>
    </location>
</feature>
<proteinExistence type="predicted"/>
<sequence length="162" mass="17399">MDETGDDERAQIAVRPDRLTAGDLLGEAWKHTVALGLVALVWVGLLTGFGGSSVGDFAVGALLTLGGQLVVLVALGHLLPTLLLRQVSWLWTTLTTFVLWLAWTIVAQVVSGSTEDWGWTIWGAIFVAVPVLALTILLRTVVRPLRPTLRLRTPLTADDAPA</sequence>
<name>A0ABS5TZE4_9CELL</name>
<protein>
    <submittedName>
        <fullName evidence="2">Uncharacterized protein</fullName>
    </submittedName>
</protein>
<keyword evidence="3" id="KW-1185">Reference proteome</keyword>
<accession>A0ABS5TZE4</accession>
<comment type="caution">
    <text evidence="2">The sequence shown here is derived from an EMBL/GenBank/DDBJ whole genome shotgun (WGS) entry which is preliminary data.</text>
</comment>
<dbReference type="RefSeq" id="WP_214349691.1">
    <property type="nucleotide sequence ID" value="NZ_JAHBOH010000001.1"/>
</dbReference>
<feature type="transmembrane region" description="Helical" evidence="1">
    <location>
        <begin position="87"/>
        <end position="107"/>
    </location>
</feature>
<feature type="transmembrane region" description="Helical" evidence="1">
    <location>
        <begin position="33"/>
        <end position="51"/>
    </location>
</feature>
<reference evidence="2 3" key="1">
    <citation type="submission" date="2021-05" db="EMBL/GenBank/DDBJ databases">
        <title>Description of Cellulomonas sp. DKR-3 sp. nov.</title>
        <authorList>
            <person name="Dahal R.H."/>
            <person name="Chaudhary D.K."/>
        </authorList>
    </citation>
    <scope>NUCLEOTIDE SEQUENCE [LARGE SCALE GENOMIC DNA]</scope>
    <source>
        <strain evidence="2 3">DKR-3</strain>
    </source>
</reference>
<keyword evidence="1" id="KW-1133">Transmembrane helix</keyword>
<keyword evidence="1" id="KW-0472">Membrane</keyword>
<evidence type="ECO:0000256" key="1">
    <source>
        <dbReference type="SAM" id="Phobius"/>
    </source>
</evidence>
<evidence type="ECO:0000313" key="2">
    <source>
        <dbReference type="EMBL" id="MBT0994533.1"/>
    </source>
</evidence>
<feature type="transmembrane region" description="Helical" evidence="1">
    <location>
        <begin position="119"/>
        <end position="142"/>
    </location>
</feature>
<gene>
    <name evidence="2" type="ORF">KIN34_09570</name>
</gene>